<dbReference type="InterPro" id="IPR011545">
    <property type="entry name" value="DEAD/DEAH_box_helicase_dom"/>
</dbReference>
<dbReference type="EMBL" id="ML979054">
    <property type="protein sequence ID" value="KAF1922195.1"/>
    <property type="molecule type" value="Genomic_DNA"/>
</dbReference>
<keyword evidence="5" id="KW-1185">Reference proteome</keyword>
<dbReference type="RefSeq" id="XP_033442449.1">
    <property type="nucleotide sequence ID" value="XM_033589843.1"/>
</dbReference>
<dbReference type="GO" id="GO:0009378">
    <property type="term" value="F:four-way junction helicase activity"/>
    <property type="evidence" value="ECO:0007669"/>
    <property type="project" value="TreeGrafter"/>
</dbReference>
<dbReference type="AlphaFoldDB" id="A0A6A5R291"/>
<dbReference type="PANTHER" id="PTHR13710:SF120">
    <property type="entry name" value="BIFUNCTIONAL 3'-5' EXONUCLEASE_ATP-DEPENDENT HELICASE WRN"/>
    <property type="match status" value="1"/>
</dbReference>
<sequence length="288" mass="32897">MVVYLAYLRLFREYLTVNVLGSGFSDYVWADERGLWGTDRLTRALQRETGKRLGVELHTLDYRHTAVGIRREKVGPAFGKGYQDKMGEVEEAEVDEGEEDLIELQNARTTAIGVSNYSVLIDIVKHLSARSIEAFQTLSNAWHSFLGLEKPMWTRADERRSNSVLTIIAKTKKKKKEKRRRRRRRKRRKRGAESLYGNRDCSNFRLVKQEQALHAVMDRQTLLVVVLLTGGGKSLLFSVPACLTDAGVTVVVVPYRALMEDLVSRMQKCGIDCIEWKYRESNLASVVV</sequence>
<dbReference type="PANTHER" id="PTHR13710">
    <property type="entry name" value="DNA HELICASE RECQ FAMILY MEMBER"/>
    <property type="match status" value="1"/>
</dbReference>
<feature type="compositionally biased region" description="Basic residues" evidence="2">
    <location>
        <begin position="173"/>
        <end position="190"/>
    </location>
</feature>
<evidence type="ECO:0000313" key="4">
    <source>
        <dbReference type="EMBL" id="KAF1922195.1"/>
    </source>
</evidence>
<dbReference type="GO" id="GO:0005524">
    <property type="term" value="F:ATP binding"/>
    <property type="evidence" value="ECO:0007669"/>
    <property type="project" value="InterPro"/>
</dbReference>
<protein>
    <recommendedName>
        <fullName evidence="3">DEAD/DEAH-box helicase domain-containing protein</fullName>
    </recommendedName>
</protein>
<feature type="domain" description="DEAD/DEAH-box helicase" evidence="3">
    <location>
        <begin position="209"/>
        <end position="274"/>
    </location>
</feature>
<evidence type="ECO:0000259" key="3">
    <source>
        <dbReference type="Pfam" id="PF00270"/>
    </source>
</evidence>
<dbReference type="GO" id="GO:0003676">
    <property type="term" value="F:nucleic acid binding"/>
    <property type="evidence" value="ECO:0007669"/>
    <property type="project" value="InterPro"/>
</dbReference>
<proteinExistence type="inferred from homology"/>
<dbReference type="Proteomes" id="UP000800082">
    <property type="component" value="Unassembled WGS sequence"/>
</dbReference>
<dbReference type="GO" id="GO:0043138">
    <property type="term" value="F:3'-5' DNA helicase activity"/>
    <property type="evidence" value="ECO:0007669"/>
    <property type="project" value="TreeGrafter"/>
</dbReference>
<dbReference type="SUPFAM" id="SSF52540">
    <property type="entry name" value="P-loop containing nucleoside triphosphate hydrolases"/>
    <property type="match status" value="1"/>
</dbReference>
<organism evidence="4 5">
    <name type="scientific">Didymella exigua CBS 183.55</name>
    <dbReference type="NCBI Taxonomy" id="1150837"/>
    <lineage>
        <taxon>Eukaryota</taxon>
        <taxon>Fungi</taxon>
        <taxon>Dikarya</taxon>
        <taxon>Ascomycota</taxon>
        <taxon>Pezizomycotina</taxon>
        <taxon>Dothideomycetes</taxon>
        <taxon>Pleosporomycetidae</taxon>
        <taxon>Pleosporales</taxon>
        <taxon>Pleosporineae</taxon>
        <taxon>Didymellaceae</taxon>
        <taxon>Didymella</taxon>
    </lineage>
</organism>
<feature type="region of interest" description="Disordered" evidence="2">
    <location>
        <begin position="173"/>
        <end position="193"/>
    </location>
</feature>
<dbReference type="InterPro" id="IPR027417">
    <property type="entry name" value="P-loop_NTPase"/>
</dbReference>
<dbReference type="GO" id="GO:0005694">
    <property type="term" value="C:chromosome"/>
    <property type="evidence" value="ECO:0007669"/>
    <property type="project" value="TreeGrafter"/>
</dbReference>
<evidence type="ECO:0000256" key="1">
    <source>
        <dbReference type="ARBA" id="ARBA00005446"/>
    </source>
</evidence>
<dbReference type="GO" id="GO:0000724">
    <property type="term" value="P:double-strand break repair via homologous recombination"/>
    <property type="evidence" value="ECO:0007669"/>
    <property type="project" value="TreeGrafter"/>
</dbReference>
<dbReference type="GO" id="GO:0005634">
    <property type="term" value="C:nucleus"/>
    <property type="evidence" value="ECO:0007669"/>
    <property type="project" value="TreeGrafter"/>
</dbReference>
<accession>A0A6A5R291</accession>
<name>A0A6A5R291_9PLEO</name>
<dbReference type="Gene3D" id="3.40.50.300">
    <property type="entry name" value="P-loop containing nucleotide triphosphate hydrolases"/>
    <property type="match status" value="1"/>
</dbReference>
<feature type="non-terminal residue" evidence="4">
    <location>
        <position position="288"/>
    </location>
</feature>
<comment type="similarity">
    <text evidence="1">Belongs to the helicase family. RecQ subfamily.</text>
</comment>
<evidence type="ECO:0000256" key="2">
    <source>
        <dbReference type="SAM" id="MobiDB-lite"/>
    </source>
</evidence>
<evidence type="ECO:0000313" key="5">
    <source>
        <dbReference type="Proteomes" id="UP000800082"/>
    </source>
</evidence>
<dbReference type="GO" id="GO:0005737">
    <property type="term" value="C:cytoplasm"/>
    <property type="evidence" value="ECO:0007669"/>
    <property type="project" value="TreeGrafter"/>
</dbReference>
<reference evidence="4" key="1">
    <citation type="journal article" date="2020" name="Stud. Mycol.">
        <title>101 Dothideomycetes genomes: a test case for predicting lifestyles and emergence of pathogens.</title>
        <authorList>
            <person name="Haridas S."/>
            <person name="Albert R."/>
            <person name="Binder M."/>
            <person name="Bloem J."/>
            <person name="Labutti K."/>
            <person name="Salamov A."/>
            <person name="Andreopoulos B."/>
            <person name="Baker S."/>
            <person name="Barry K."/>
            <person name="Bills G."/>
            <person name="Bluhm B."/>
            <person name="Cannon C."/>
            <person name="Castanera R."/>
            <person name="Culley D."/>
            <person name="Daum C."/>
            <person name="Ezra D."/>
            <person name="Gonzalez J."/>
            <person name="Henrissat B."/>
            <person name="Kuo A."/>
            <person name="Liang C."/>
            <person name="Lipzen A."/>
            <person name="Lutzoni F."/>
            <person name="Magnuson J."/>
            <person name="Mondo S."/>
            <person name="Nolan M."/>
            <person name="Ohm R."/>
            <person name="Pangilinan J."/>
            <person name="Park H.-J."/>
            <person name="Ramirez L."/>
            <person name="Alfaro M."/>
            <person name="Sun H."/>
            <person name="Tritt A."/>
            <person name="Yoshinaga Y."/>
            <person name="Zwiers L.-H."/>
            <person name="Turgeon B."/>
            <person name="Goodwin S."/>
            <person name="Spatafora J."/>
            <person name="Crous P."/>
            <person name="Grigoriev I."/>
        </authorList>
    </citation>
    <scope>NUCLEOTIDE SEQUENCE</scope>
    <source>
        <strain evidence="4">CBS 183.55</strain>
    </source>
</reference>
<gene>
    <name evidence="4" type="ORF">M421DRAFT_38003</name>
</gene>
<dbReference type="GeneID" id="54347492"/>
<dbReference type="Pfam" id="PF00270">
    <property type="entry name" value="DEAD"/>
    <property type="match status" value="1"/>
</dbReference>
<dbReference type="OrthoDB" id="3943268at2759"/>